<dbReference type="GeneID" id="301088784"/>
<dbReference type="InterPro" id="IPR024301">
    <property type="entry name" value="Amidase_6"/>
</dbReference>
<dbReference type="RefSeq" id="WP_020963828.1">
    <property type="nucleotide sequence ID" value="NZ_CP061839.1"/>
</dbReference>
<keyword evidence="1" id="KW-1133">Transmembrane helix</keyword>
<proteinExistence type="predicted"/>
<reference evidence="3 4" key="1">
    <citation type="submission" date="2020-09" db="EMBL/GenBank/DDBJ databases">
        <title>Characterization of Treponema spp. from bovine digital dermatitis in Korea.</title>
        <authorList>
            <person name="Espiritu H.M."/>
            <person name="Cho Y.I."/>
            <person name="Mamuad L."/>
        </authorList>
    </citation>
    <scope>NUCLEOTIDE SEQUENCE [LARGE SCALE GENOMIC DNA]</scope>
    <source>
        <strain evidence="3 4">KS1</strain>
    </source>
</reference>
<evidence type="ECO:0000313" key="4">
    <source>
        <dbReference type="Proteomes" id="UP000593915"/>
    </source>
</evidence>
<dbReference type="Proteomes" id="UP000593915">
    <property type="component" value="Chromosome"/>
</dbReference>
<accession>A0A7S6WNV5</accession>
<organism evidence="3 4">
    <name type="scientific">Treponema pedis</name>
    <dbReference type="NCBI Taxonomy" id="409322"/>
    <lineage>
        <taxon>Bacteria</taxon>
        <taxon>Pseudomonadati</taxon>
        <taxon>Spirochaetota</taxon>
        <taxon>Spirochaetia</taxon>
        <taxon>Spirochaetales</taxon>
        <taxon>Treponemataceae</taxon>
        <taxon>Treponema</taxon>
    </lineage>
</organism>
<gene>
    <name evidence="3" type="ORF">IFE08_12125</name>
</gene>
<feature type="domain" description="Putative amidase" evidence="2">
    <location>
        <begin position="220"/>
        <end position="357"/>
    </location>
</feature>
<evidence type="ECO:0000313" key="3">
    <source>
        <dbReference type="EMBL" id="QOW60537.1"/>
    </source>
</evidence>
<protein>
    <submittedName>
        <fullName evidence="3">Amidase domain-containing protein</fullName>
    </submittedName>
</protein>
<name>A0A7S6WNV5_9SPIR</name>
<evidence type="ECO:0000259" key="2">
    <source>
        <dbReference type="Pfam" id="PF12671"/>
    </source>
</evidence>
<keyword evidence="1" id="KW-0472">Membrane</keyword>
<dbReference type="PANTHER" id="PTHR40032:SF1">
    <property type="entry name" value="EXPORTED PROTEIN"/>
    <property type="match status" value="1"/>
</dbReference>
<feature type="transmembrane region" description="Helical" evidence="1">
    <location>
        <begin position="12"/>
        <end position="33"/>
    </location>
</feature>
<dbReference type="EMBL" id="CP061839">
    <property type="protein sequence ID" value="QOW60537.1"/>
    <property type="molecule type" value="Genomic_DNA"/>
</dbReference>
<evidence type="ECO:0000256" key="1">
    <source>
        <dbReference type="SAM" id="Phobius"/>
    </source>
</evidence>
<dbReference type="PANTHER" id="PTHR40032">
    <property type="entry name" value="EXPORTED PROTEIN-RELATED"/>
    <property type="match status" value="1"/>
</dbReference>
<keyword evidence="1" id="KW-0812">Transmembrane</keyword>
<sequence>MKKKKKTGRLKLTFILFIAFLWIVAVFQIYSVINKHKKIDGGLSGDDENSTPSPLKRNTAEELFFINFMQDLYSEHYDIQNVYVYDYIPDDEDIEYDGSSKYYFVTIEKKLKYGSVFQLPFVIGMEQAVNKLNGIKEAKRIYNKRITELKKYIGLPQIENNIFKVVFSEENNFENAKVKIATYHSEISAMRLKPLSDSEMIKDGYGFIISYISNMRDKIEYDNTAAVKYADKYTSNPLNKAKNENVWNQKYKKYENDCANFVSQCIYAGGIQPTKTWFPESFYWIRTGSPKYHDISGLTTYMQKKNIFSQTNYSGLSAGGFICLIKESHVVFVTSNDSITVLFNGHTNDRKRVSFPHLNESEAMYLTPNN</sequence>
<dbReference type="Pfam" id="PF12671">
    <property type="entry name" value="Amidase_6"/>
    <property type="match status" value="1"/>
</dbReference>
<dbReference type="AlphaFoldDB" id="A0A7S6WNV5"/>